<sequence length="429" mass="50277">MVSKVLVFSLAVSCSVAFPRNINQYDYFKCPNVMQAHHLTRGFPGVVAHGLHSISLEDLQYYFDASASKDNHVPTINLDLVSEHAVLGYAPSVSLDHPFPSQFMRAVDQVLSHMDDPNYDVKKYSTLERLVHVMHMNEMWKMAKPHYDKLVANPPKDPRICPCVNDVENNGILDMLNFMALKIREPELMYGHHLTRYEGSDRLKLVKDDDEEALEDKDKLDWHDIDYYFGKDGHQSNQKPIKENMDWENNVYKFPSPTHQEKLDWHDIDYYFGKDGQEKAQETSKEKLDWEGNLYQFDFKNDDDDDDDKDTKTHSKKAPRENLDWEGNLYQFDFNKNEPNPPTNPHEKLDWHDIDYYFGKDGQKNTQKNIQKRSVDPNEPTRDNFAKQKGMPKLSSETAWKYWKNEISGMEEISDYELAMFLYCALNHN</sequence>
<evidence type="ECO:0000313" key="3">
    <source>
        <dbReference type="EMBL" id="TRY73533.1"/>
    </source>
</evidence>
<protein>
    <submittedName>
        <fullName evidence="3">Uncharacterized protein</fullName>
    </submittedName>
</protein>
<feature type="region of interest" description="Disordered" evidence="1">
    <location>
        <begin position="366"/>
        <end position="392"/>
    </location>
</feature>
<accession>A0A553P774</accession>
<keyword evidence="2" id="KW-0732">Signal</keyword>
<dbReference type="AlphaFoldDB" id="A0A553P774"/>
<evidence type="ECO:0000256" key="2">
    <source>
        <dbReference type="SAM" id="SignalP"/>
    </source>
</evidence>
<feature type="chain" id="PRO_5021725508" evidence="2">
    <location>
        <begin position="18"/>
        <end position="429"/>
    </location>
</feature>
<gene>
    <name evidence="3" type="ORF">TCAL_13039</name>
</gene>
<reference evidence="3 4" key="1">
    <citation type="journal article" date="2018" name="Nat. Ecol. Evol.">
        <title>Genomic signatures of mitonuclear coevolution across populations of Tigriopus californicus.</title>
        <authorList>
            <person name="Barreto F.S."/>
            <person name="Watson E.T."/>
            <person name="Lima T.G."/>
            <person name="Willett C.S."/>
            <person name="Edmands S."/>
            <person name="Li W."/>
            <person name="Burton R.S."/>
        </authorList>
    </citation>
    <scope>NUCLEOTIDE SEQUENCE [LARGE SCALE GENOMIC DNA]</scope>
    <source>
        <strain evidence="3 4">San Diego</strain>
    </source>
</reference>
<keyword evidence="4" id="KW-1185">Reference proteome</keyword>
<dbReference type="Proteomes" id="UP000318571">
    <property type="component" value="Chromosome 3"/>
</dbReference>
<evidence type="ECO:0000256" key="1">
    <source>
        <dbReference type="SAM" id="MobiDB-lite"/>
    </source>
</evidence>
<evidence type="ECO:0000313" key="4">
    <source>
        <dbReference type="Proteomes" id="UP000318571"/>
    </source>
</evidence>
<feature type="region of interest" description="Disordered" evidence="1">
    <location>
        <begin position="299"/>
        <end position="322"/>
    </location>
</feature>
<comment type="caution">
    <text evidence="3">The sequence shown here is derived from an EMBL/GenBank/DDBJ whole genome shotgun (WGS) entry which is preliminary data.</text>
</comment>
<feature type="signal peptide" evidence="2">
    <location>
        <begin position="1"/>
        <end position="17"/>
    </location>
</feature>
<name>A0A553P774_TIGCA</name>
<dbReference type="OrthoDB" id="9971670at2759"/>
<proteinExistence type="predicted"/>
<dbReference type="EMBL" id="VCGU01000007">
    <property type="protein sequence ID" value="TRY73533.1"/>
    <property type="molecule type" value="Genomic_DNA"/>
</dbReference>
<organism evidence="3 4">
    <name type="scientific">Tigriopus californicus</name>
    <name type="common">Marine copepod</name>
    <dbReference type="NCBI Taxonomy" id="6832"/>
    <lineage>
        <taxon>Eukaryota</taxon>
        <taxon>Metazoa</taxon>
        <taxon>Ecdysozoa</taxon>
        <taxon>Arthropoda</taxon>
        <taxon>Crustacea</taxon>
        <taxon>Multicrustacea</taxon>
        <taxon>Hexanauplia</taxon>
        <taxon>Copepoda</taxon>
        <taxon>Harpacticoida</taxon>
        <taxon>Harpacticidae</taxon>
        <taxon>Tigriopus</taxon>
    </lineage>
</organism>
<feature type="compositionally biased region" description="Basic and acidic residues" evidence="1">
    <location>
        <begin position="309"/>
        <end position="322"/>
    </location>
</feature>
<feature type="compositionally biased region" description="Basic and acidic residues" evidence="1">
    <location>
        <begin position="373"/>
        <end position="386"/>
    </location>
</feature>